<gene>
    <name evidence="1" type="ORF">PEVE_00038207</name>
</gene>
<evidence type="ECO:0000313" key="2">
    <source>
        <dbReference type="Proteomes" id="UP001159427"/>
    </source>
</evidence>
<dbReference type="Proteomes" id="UP001159427">
    <property type="component" value="Unassembled WGS sequence"/>
</dbReference>
<feature type="non-terminal residue" evidence="1">
    <location>
        <position position="72"/>
    </location>
</feature>
<protein>
    <recommendedName>
        <fullName evidence="3">THAP-type domain-containing protein</fullName>
    </recommendedName>
</protein>
<dbReference type="SUPFAM" id="SSF57716">
    <property type="entry name" value="Glucocorticoid receptor-like (DNA-binding domain)"/>
    <property type="match status" value="1"/>
</dbReference>
<evidence type="ECO:0008006" key="3">
    <source>
        <dbReference type="Google" id="ProtNLM"/>
    </source>
</evidence>
<dbReference type="EMBL" id="CALNXI010000642">
    <property type="protein sequence ID" value="CAH3030574.1"/>
    <property type="molecule type" value="Genomic_DNA"/>
</dbReference>
<name>A0ABN8MLF0_9CNID</name>
<keyword evidence="2" id="KW-1185">Reference proteome</keyword>
<evidence type="ECO:0000313" key="1">
    <source>
        <dbReference type="EMBL" id="CAH3030574.1"/>
    </source>
</evidence>
<reference evidence="1 2" key="1">
    <citation type="submission" date="2022-05" db="EMBL/GenBank/DDBJ databases">
        <authorList>
            <consortium name="Genoscope - CEA"/>
            <person name="William W."/>
        </authorList>
    </citation>
    <scope>NUCLEOTIDE SEQUENCE [LARGE SCALE GENOMIC DNA]</scope>
</reference>
<comment type="caution">
    <text evidence="1">The sequence shown here is derived from an EMBL/GenBank/DDBJ whole genome shotgun (WGS) entry which is preliminary data.</text>
</comment>
<accession>A0ABN8MLF0</accession>
<organism evidence="1 2">
    <name type="scientific">Porites evermanni</name>
    <dbReference type="NCBI Taxonomy" id="104178"/>
    <lineage>
        <taxon>Eukaryota</taxon>
        <taxon>Metazoa</taxon>
        <taxon>Cnidaria</taxon>
        <taxon>Anthozoa</taxon>
        <taxon>Hexacorallia</taxon>
        <taxon>Scleractinia</taxon>
        <taxon>Fungiina</taxon>
        <taxon>Poritidae</taxon>
        <taxon>Porites</taxon>
    </lineage>
</organism>
<proteinExistence type="predicted"/>
<sequence length="72" mass="7909">MFLQVGSRCVVQGCGNRSNRAAGVALHSPTEKTRDPGTKFVICSVHFEASCSTRPFHPSQCRQVWRGSFPSI</sequence>